<dbReference type="Pfam" id="PF13560">
    <property type="entry name" value="HTH_31"/>
    <property type="match status" value="1"/>
</dbReference>
<dbReference type="SUPFAM" id="SSF47413">
    <property type="entry name" value="lambda repressor-like DNA-binding domains"/>
    <property type="match status" value="1"/>
</dbReference>
<dbReference type="InterPro" id="IPR001387">
    <property type="entry name" value="Cro/C1-type_HTH"/>
</dbReference>
<gene>
    <name evidence="2" type="ORF">JYK02_11230</name>
</gene>
<protein>
    <submittedName>
        <fullName evidence="2">Helix-turn-helix domain-containing protein</fullName>
    </submittedName>
</protein>
<dbReference type="InterPro" id="IPR041413">
    <property type="entry name" value="MLTR_LBD"/>
</dbReference>
<accession>A0ABS3D8U3</accession>
<dbReference type="SMART" id="SM00530">
    <property type="entry name" value="HTH_XRE"/>
    <property type="match status" value="1"/>
</dbReference>
<reference evidence="2 3" key="1">
    <citation type="submission" date="2021-02" db="EMBL/GenBank/DDBJ databases">
        <title>De Novo genome assembly of isolated myxobacteria.</title>
        <authorList>
            <person name="Stevens D.C."/>
        </authorList>
    </citation>
    <scope>NUCLEOTIDE SEQUENCE [LARGE SCALE GENOMIC DNA]</scope>
    <source>
        <strain evidence="2 3">ATCC 29039</strain>
    </source>
</reference>
<organism evidence="2 3">
    <name type="scientific">Corallococcus macrosporus</name>
    <dbReference type="NCBI Taxonomy" id="35"/>
    <lineage>
        <taxon>Bacteria</taxon>
        <taxon>Pseudomonadati</taxon>
        <taxon>Myxococcota</taxon>
        <taxon>Myxococcia</taxon>
        <taxon>Myxococcales</taxon>
        <taxon>Cystobacterineae</taxon>
        <taxon>Myxococcaceae</taxon>
        <taxon>Corallococcus</taxon>
    </lineage>
</organism>
<dbReference type="CDD" id="cd00093">
    <property type="entry name" value="HTH_XRE"/>
    <property type="match status" value="1"/>
</dbReference>
<comment type="caution">
    <text evidence="2">The sequence shown here is derived from an EMBL/GenBank/DDBJ whole genome shotgun (WGS) entry which is preliminary data.</text>
</comment>
<evidence type="ECO:0000259" key="1">
    <source>
        <dbReference type="SMART" id="SM00530"/>
    </source>
</evidence>
<feature type="domain" description="HTH cro/C1-type" evidence="1">
    <location>
        <begin position="29"/>
        <end position="101"/>
    </location>
</feature>
<sequence>MRGASDRDVILRPVTAASLSSPRSELGHFLRTRRARLRPSDVGLPEGGRRRTPGLRREEVAQLADVGASWYTWLEQGRDIQVSEAVLERLSSALRLDAAERSYLFELAQGRSPRPLAATPPIVSPLLAGTIEAHRHPATVSTLRWDVVAMNGPALKLWGDLRGTNALRNLFLGKGPPLVTVEREAHARNLVARFRSEAARASAHEQFQELADELLAKSPEFRRLWTQHDLDAEPEGTKVVDIPGTGRIELAHVTLMHIEPDARTLRVLFYSPVGPESAQRMARALAER</sequence>
<name>A0ABS3D8U3_9BACT</name>
<dbReference type="PANTHER" id="PTHR35010">
    <property type="entry name" value="BLL4672 PROTEIN-RELATED"/>
    <property type="match status" value="1"/>
</dbReference>
<evidence type="ECO:0000313" key="2">
    <source>
        <dbReference type="EMBL" id="MBN8228079.1"/>
    </source>
</evidence>
<dbReference type="Proteomes" id="UP000664052">
    <property type="component" value="Unassembled WGS sequence"/>
</dbReference>
<dbReference type="Pfam" id="PF17765">
    <property type="entry name" value="MLTR_LBD"/>
    <property type="match status" value="1"/>
</dbReference>
<dbReference type="Gene3D" id="3.30.450.180">
    <property type="match status" value="1"/>
</dbReference>
<dbReference type="EMBL" id="JAFIMU010000006">
    <property type="protein sequence ID" value="MBN8228079.1"/>
    <property type="molecule type" value="Genomic_DNA"/>
</dbReference>
<dbReference type="Gene3D" id="1.10.260.40">
    <property type="entry name" value="lambda repressor-like DNA-binding domains"/>
    <property type="match status" value="1"/>
</dbReference>
<dbReference type="InterPro" id="IPR010982">
    <property type="entry name" value="Lambda_DNA-bd_dom_sf"/>
</dbReference>
<keyword evidence="3" id="KW-1185">Reference proteome</keyword>
<proteinExistence type="predicted"/>
<evidence type="ECO:0000313" key="3">
    <source>
        <dbReference type="Proteomes" id="UP000664052"/>
    </source>
</evidence>